<organism evidence="1 2">
    <name type="scientific">Hydrogenophaga laconesensis</name>
    <dbReference type="NCBI Taxonomy" id="1805971"/>
    <lineage>
        <taxon>Bacteria</taxon>
        <taxon>Pseudomonadati</taxon>
        <taxon>Pseudomonadota</taxon>
        <taxon>Betaproteobacteria</taxon>
        <taxon>Burkholderiales</taxon>
        <taxon>Comamonadaceae</taxon>
        <taxon>Hydrogenophaga</taxon>
    </lineage>
</organism>
<evidence type="ECO:0000313" key="1">
    <source>
        <dbReference type="EMBL" id="MDR7092283.1"/>
    </source>
</evidence>
<comment type="caution">
    <text evidence="1">The sequence shown here is derived from an EMBL/GenBank/DDBJ whole genome shotgun (WGS) entry which is preliminary data.</text>
</comment>
<protein>
    <submittedName>
        <fullName evidence="1">Uncharacterized protein</fullName>
    </submittedName>
</protein>
<reference evidence="1 2" key="1">
    <citation type="submission" date="2023-07" db="EMBL/GenBank/DDBJ databases">
        <title>Sorghum-associated microbial communities from plants grown in Nebraska, USA.</title>
        <authorList>
            <person name="Schachtman D."/>
        </authorList>
    </citation>
    <scope>NUCLEOTIDE SEQUENCE [LARGE SCALE GENOMIC DNA]</scope>
    <source>
        <strain evidence="1 2">BE240</strain>
    </source>
</reference>
<proteinExistence type="predicted"/>
<dbReference type="EMBL" id="JAVDWE010000001">
    <property type="protein sequence ID" value="MDR7092283.1"/>
    <property type="molecule type" value="Genomic_DNA"/>
</dbReference>
<sequence length="42" mass="4775">MSGQQIATMASVQEKVKERIQASFMDLIPAELWEGMAFFPTR</sequence>
<gene>
    <name evidence="1" type="ORF">J2X09_000006</name>
</gene>
<name>A0ABU1V493_9BURK</name>
<accession>A0ABU1V493</accession>
<keyword evidence="2" id="KW-1185">Reference proteome</keyword>
<dbReference type="RefSeq" id="WP_310306909.1">
    <property type="nucleotide sequence ID" value="NZ_JAVDWE010000001.1"/>
</dbReference>
<evidence type="ECO:0000313" key="2">
    <source>
        <dbReference type="Proteomes" id="UP001265550"/>
    </source>
</evidence>
<dbReference type="Proteomes" id="UP001265550">
    <property type="component" value="Unassembled WGS sequence"/>
</dbReference>